<dbReference type="PANTHER" id="PTHR24559">
    <property type="entry name" value="TRANSPOSON TY3-I GAG-POL POLYPROTEIN"/>
    <property type="match status" value="1"/>
</dbReference>
<dbReference type="CDD" id="cd01647">
    <property type="entry name" value="RT_LTR"/>
    <property type="match status" value="1"/>
</dbReference>
<dbReference type="Pfam" id="PF00078">
    <property type="entry name" value="RVT_1"/>
    <property type="match status" value="1"/>
</dbReference>
<dbReference type="Gene3D" id="3.30.70.270">
    <property type="match status" value="1"/>
</dbReference>
<sequence length="184" mass="21606">MDLPPLSFHAYLEKQWDDEEVPEEIETVLKVVLPTYHCYLDVFSKVKTEKLLPHCACDHHIEIKGLHHQLVLSTHNQIKRAPVLFVKKKDGGLHFCVDYHKRNAFIRKNRYPVPPIKQLLTIFNESTIFSKIDLHDAYNLLGIKERDGNLTEFRTKYASYEYLMMPFALTNDPASFQNLVNYIF</sequence>
<dbReference type="Gene3D" id="3.10.10.10">
    <property type="entry name" value="HIV Type 1 Reverse Transcriptase, subunit A, domain 1"/>
    <property type="match status" value="1"/>
</dbReference>
<comment type="caution">
    <text evidence="2">The sequence shown here is derived from an EMBL/GenBank/DDBJ whole genome shotgun (WGS) entry which is preliminary data.</text>
</comment>
<accession>A0A9Q3BPA0</accession>
<protein>
    <recommendedName>
        <fullName evidence="1">Reverse transcriptase domain-containing protein</fullName>
    </recommendedName>
</protein>
<evidence type="ECO:0000313" key="3">
    <source>
        <dbReference type="Proteomes" id="UP000765509"/>
    </source>
</evidence>
<feature type="domain" description="Reverse transcriptase" evidence="1">
    <location>
        <begin position="86"/>
        <end position="184"/>
    </location>
</feature>
<organism evidence="2 3">
    <name type="scientific">Austropuccinia psidii MF-1</name>
    <dbReference type="NCBI Taxonomy" id="1389203"/>
    <lineage>
        <taxon>Eukaryota</taxon>
        <taxon>Fungi</taxon>
        <taxon>Dikarya</taxon>
        <taxon>Basidiomycota</taxon>
        <taxon>Pucciniomycotina</taxon>
        <taxon>Pucciniomycetes</taxon>
        <taxon>Pucciniales</taxon>
        <taxon>Sphaerophragmiaceae</taxon>
        <taxon>Austropuccinia</taxon>
    </lineage>
</organism>
<gene>
    <name evidence="2" type="ORF">O181_008141</name>
</gene>
<dbReference type="InterPro" id="IPR053134">
    <property type="entry name" value="RNA-dir_DNA_polymerase"/>
</dbReference>
<proteinExistence type="predicted"/>
<dbReference type="AlphaFoldDB" id="A0A9Q3BPA0"/>
<evidence type="ECO:0000259" key="1">
    <source>
        <dbReference type="Pfam" id="PF00078"/>
    </source>
</evidence>
<dbReference type="OrthoDB" id="2505288at2759"/>
<keyword evidence="3" id="KW-1185">Reference proteome</keyword>
<evidence type="ECO:0000313" key="2">
    <source>
        <dbReference type="EMBL" id="MBW0468426.1"/>
    </source>
</evidence>
<dbReference type="InterPro" id="IPR000477">
    <property type="entry name" value="RT_dom"/>
</dbReference>
<dbReference type="EMBL" id="AVOT02001858">
    <property type="protein sequence ID" value="MBW0468426.1"/>
    <property type="molecule type" value="Genomic_DNA"/>
</dbReference>
<dbReference type="SUPFAM" id="SSF56672">
    <property type="entry name" value="DNA/RNA polymerases"/>
    <property type="match status" value="1"/>
</dbReference>
<reference evidence="2" key="1">
    <citation type="submission" date="2021-03" db="EMBL/GenBank/DDBJ databases">
        <title>Draft genome sequence of rust myrtle Austropuccinia psidii MF-1, a brazilian biotype.</title>
        <authorList>
            <person name="Quecine M.C."/>
            <person name="Pachon D.M.R."/>
            <person name="Bonatelli M.L."/>
            <person name="Correr F.H."/>
            <person name="Franceschini L.M."/>
            <person name="Leite T.F."/>
            <person name="Margarido G.R.A."/>
            <person name="Almeida C.A."/>
            <person name="Ferrarezi J.A."/>
            <person name="Labate C.A."/>
        </authorList>
    </citation>
    <scope>NUCLEOTIDE SEQUENCE</scope>
    <source>
        <strain evidence="2">MF-1</strain>
    </source>
</reference>
<dbReference type="InterPro" id="IPR043128">
    <property type="entry name" value="Rev_trsase/Diguanyl_cyclase"/>
</dbReference>
<dbReference type="InterPro" id="IPR043502">
    <property type="entry name" value="DNA/RNA_pol_sf"/>
</dbReference>
<dbReference type="PANTHER" id="PTHR24559:SF444">
    <property type="entry name" value="REVERSE TRANSCRIPTASE DOMAIN-CONTAINING PROTEIN"/>
    <property type="match status" value="1"/>
</dbReference>
<name>A0A9Q3BPA0_9BASI</name>
<dbReference type="Proteomes" id="UP000765509">
    <property type="component" value="Unassembled WGS sequence"/>
</dbReference>